<accession>A0A1N7J825</accession>
<dbReference type="AlphaFoldDB" id="A0A1N7J825"/>
<reference evidence="3" key="1">
    <citation type="submission" date="2017-01" db="EMBL/GenBank/DDBJ databases">
        <authorList>
            <person name="Varghese N."/>
            <person name="Submissions S."/>
        </authorList>
    </citation>
    <scope>NUCLEOTIDE SEQUENCE [LARGE SCALE GENOMIC DNA]</scope>
    <source>
        <strain evidence="3">DSM 23127</strain>
    </source>
</reference>
<dbReference type="RefSeq" id="WP_076558292.1">
    <property type="nucleotide sequence ID" value="NZ_FTOC01000004.1"/>
</dbReference>
<keyword evidence="1" id="KW-1133">Transmembrane helix</keyword>
<dbReference type="STRING" id="570947.SAMN05421687_104120"/>
<feature type="transmembrane region" description="Helical" evidence="1">
    <location>
        <begin position="7"/>
        <end position="28"/>
    </location>
</feature>
<feature type="transmembrane region" description="Helical" evidence="1">
    <location>
        <begin position="34"/>
        <end position="52"/>
    </location>
</feature>
<keyword evidence="1" id="KW-0812">Transmembrane</keyword>
<dbReference type="EMBL" id="FTOC01000004">
    <property type="protein sequence ID" value="SIS45513.1"/>
    <property type="molecule type" value="Genomic_DNA"/>
</dbReference>
<dbReference type="OrthoDB" id="9954488at2"/>
<keyword evidence="3" id="KW-1185">Reference proteome</keyword>
<dbReference type="Proteomes" id="UP000187608">
    <property type="component" value="Unassembled WGS sequence"/>
</dbReference>
<organism evidence="2 3">
    <name type="scientific">Salimicrobium flavidum</name>
    <dbReference type="NCBI Taxonomy" id="570947"/>
    <lineage>
        <taxon>Bacteria</taxon>
        <taxon>Bacillati</taxon>
        <taxon>Bacillota</taxon>
        <taxon>Bacilli</taxon>
        <taxon>Bacillales</taxon>
        <taxon>Bacillaceae</taxon>
        <taxon>Salimicrobium</taxon>
    </lineage>
</organism>
<gene>
    <name evidence="2" type="ORF">SAMN05421687_104120</name>
</gene>
<protein>
    <submittedName>
        <fullName evidence="2">Uncharacterized protein</fullName>
    </submittedName>
</protein>
<evidence type="ECO:0000313" key="2">
    <source>
        <dbReference type="EMBL" id="SIS45513.1"/>
    </source>
</evidence>
<proteinExistence type="predicted"/>
<evidence type="ECO:0000256" key="1">
    <source>
        <dbReference type="SAM" id="Phobius"/>
    </source>
</evidence>
<sequence length="65" mass="7575">MLKNDRVNGIFAALALVISYLFTVYGMLPFITEGWALLLFAAFTLFIVINLIKQVKRIRRNEWLQ</sequence>
<name>A0A1N7J825_9BACI</name>
<evidence type="ECO:0000313" key="3">
    <source>
        <dbReference type="Proteomes" id="UP000187608"/>
    </source>
</evidence>
<keyword evidence="1" id="KW-0472">Membrane</keyword>